<dbReference type="SUPFAM" id="SSF53807">
    <property type="entry name" value="Helical backbone' metal receptor"/>
    <property type="match status" value="1"/>
</dbReference>
<dbReference type="PROSITE" id="PS00041">
    <property type="entry name" value="HTH_ARAC_FAMILY_1"/>
    <property type="match status" value="1"/>
</dbReference>
<feature type="domain" description="HTH araC/xylS-type" evidence="5">
    <location>
        <begin position="222"/>
        <end position="320"/>
    </location>
</feature>
<evidence type="ECO:0000313" key="8">
    <source>
        <dbReference type="Proteomes" id="UP000253090"/>
    </source>
</evidence>
<dbReference type="PROSITE" id="PS01124">
    <property type="entry name" value="HTH_ARAC_FAMILY_2"/>
    <property type="match status" value="1"/>
</dbReference>
<evidence type="ECO:0000256" key="2">
    <source>
        <dbReference type="ARBA" id="ARBA00023125"/>
    </source>
</evidence>
<keyword evidence="8" id="KW-1185">Reference proteome</keyword>
<dbReference type="AlphaFoldDB" id="A0A369BFX6"/>
<dbReference type="OrthoDB" id="2461801at2"/>
<reference evidence="7 8" key="1">
    <citation type="submission" date="2018-07" db="EMBL/GenBank/DDBJ databases">
        <title>Genomic Encyclopedia of Type Strains, Phase III (KMG-III): the genomes of soil and plant-associated and newly described type strains.</title>
        <authorList>
            <person name="Whitman W."/>
        </authorList>
    </citation>
    <scope>NUCLEOTIDE SEQUENCE [LARGE SCALE GENOMIC DNA]</scope>
    <source>
        <strain evidence="7 8">CECT 8333</strain>
    </source>
</reference>
<dbReference type="GO" id="GO:0003700">
    <property type="term" value="F:DNA-binding transcription factor activity"/>
    <property type="evidence" value="ECO:0007669"/>
    <property type="project" value="InterPro"/>
</dbReference>
<keyword evidence="2" id="KW-0238">DNA-binding</keyword>
<accession>A0A369BFX6</accession>
<dbReference type="InterPro" id="IPR009057">
    <property type="entry name" value="Homeodomain-like_sf"/>
</dbReference>
<dbReference type="InterPro" id="IPR002491">
    <property type="entry name" value="ABC_transptr_periplasmic_BD"/>
</dbReference>
<dbReference type="PROSITE" id="PS50983">
    <property type="entry name" value="FE_B12_PBP"/>
    <property type="match status" value="1"/>
</dbReference>
<evidence type="ECO:0000256" key="4">
    <source>
        <dbReference type="SAM" id="MobiDB-lite"/>
    </source>
</evidence>
<dbReference type="InterPro" id="IPR018060">
    <property type="entry name" value="HTH_AraC"/>
</dbReference>
<dbReference type="PANTHER" id="PTHR43280:SF28">
    <property type="entry name" value="HTH-TYPE TRANSCRIPTIONAL ACTIVATOR RHAS"/>
    <property type="match status" value="1"/>
</dbReference>
<dbReference type="SUPFAM" id="SSF46689">
    <property type="entry name" value="Homeodomain-like"/>
    <property type="match status" value="2"/>
</dbReference>
<keyword evidence="1" id="KW-0805">Transcription regulation</keyword>
<dbReference type="InterPro" id="IPR020449">
    <property type="entry name" value="Tscrpt_reg_AraC-type_HTH"/>
</dbReference>
<dbReference type="Gene3D" id="3.40.50.1980">
    <property type="entry name" value="Nitrogenase molybdenum iron protein domain"/>
    <property type="match status" value="2"/>
</dbReference>
<dbReference type="Pfam" id="PF01497">
    <property type="entry name" value="Peripla_BP_2"/>
    <property type="match status" value="1"/>
</dbReference>
<name>A0A369BFX6_9BACL</name>
<evidence type="ECO:0000256" key="3">
    <source>
        <dbReference type="ARBA" id="ARBA00023163"/>
    </source>
</evidence>
<keyword evidence="3" id="KW-0804">Transcription</keyword>
<feature type="domain" description="Fe/B12 periplasmic-binding" evidence="6">
    <location>
        <begin position="325"/>
        <end position="592"/>
    </location>
</feature>
<dbReference type="EMBL" id="QPJW01000003">
    <property type="protein sequence ID" value="RCX20449.1"/>
    <property type="molecule type" value="Genomic_DNA"/>
</dbReference>
<dbReference type="InterPro" id="IPR018062">
    <property type="entry name" value="HTH_AraC-typ_CS"/>
</dbReference>
<dbReference type="Gene3D" id="1.10.10.60">
    <property type="entry name" value="Homeodomain-like"/>
    <property type="match status" value="2"/>
</dbReference>
<dbReference type="GO" id="GO:0043565">
    <property type="term" value="F:sequence-specific DNA binding"/>
    <property type="evidence" value="ECO:0007669"/>
    <property type="project" value="InterPro"/>
</dbReference>
<dbReference type="RefSeq" id="WP_114496528.1">
    <property type="nucleotide sequence ID" value="NZ_QPJW01000003.1"/>
</dbReference>
<sequence>MLHSKPDQHDIRQKFSTSDHHIESHRNRQILRDKPNKPEKRFKQDKLTHRQTINASAWTIRLWDTELWSGQQVVTDQRLTLHTTLIVVLTGEADIERGELVTRMSRGSACFCAGDSTFGITPCTTQGAVSVAVIYFSLFQADNLYGHALLESAMEGILPQGIVSMTGSEDRIASLCRSIYENSRHHEGLKTWRAQIDFQEMLYSILTTWNRGVGNNKTQALEQSKKHMEEYYGEDLSVDQLAGIAELSPKYYAELFKKTYGSSAMDYLTQIRMNKAKQLMLGSDRLLREVAHRVGYRDEFYFSRKFKKVFGMSPSAYLKTQKNKLAVYGSSSILGFLIPLQITPYAAPLHPKWSREYHHALAPVVPVHLSAFRQNHHKHENLRKLAASKPELIICASETEAWERERLQEIAPVYQMKEETLGWKNQLMDLAEFLDRTTEAKSWLAGFERKVQTAVQNFPRFLNERTGLPGILPLRLHSNVLHINEGRGVEEVLFTILGLAPVSLMKNTPSGVSLKITQLADCDADHILLLVRQDTETLEYWRELQASPEWLRIRALRAGNIHVLPSYPWREYSPIAISRMLEEIPSFFSGNNP</sequence>
<dbReference type="PRINTS" id="PR00032">
    <property type="entry name" value="HTHARAC"/>
</dbReference>
<evidence type="ECO:0000259" key="5">
    <source>
        <dbReference type="PROSITE" id="PS01124"/>
    </source>
</evidence>
<feature type="region of interest" description="Disordered" evidence="4">
    <location>
        <begin position="1"/>
        <end position="46"/>
    </location>
</feature>
<evidence type="ECO:0000256" key="1">
    <source>
        <dbReference type="ARBA" id="ARBA00023015"/>
    </source>
</evidence>
<dbReference type="Proteomes" id="UP000253090">
    <property type="component" value="Unassembled WGS sequence"/>
</dbReference>
<proteinExistence type="predicted"/>
<gene>
    <name evidence="7" type="ORF">DFP94_103175</name>
</gene>
<protein>
    <submittedName>
        <fullName evidence="7">Substrate-binding family protein</fullName>
    </submittedName>
</protein>
<organism evidence="7 8">
    <name type="scientific">Fontibacillus phaseoli</name>
    <dbReference type="NCBI Taxonomy" id="1416533"/>
    <lineage>
        <taxon>Bacteria</taxon>
        <taxon>Bacillati</taxon>
        <taxon>Bacillota</taxon>
        <taxon>Bacilli</taxon>
        <taxon>Bacillales</taxon>
        <taxon>Paenibacillaceae</taxon>
        <taxon>Fontibacillus</taxon>
    </lineage>
</organism>
<dbReference type="Pfam" id="PF12833">
    <property type="entry name" value="HTH_18"/>
    <property type="match status" value="1"/>
</dbReference>
<comment type="caution">
    <text evidence="7">The sequence shown here is derived from an EMBL/GenBank/DDBJ whole genome shotgun (WGS) entry which is preliminary data.</text>
</comment>
<dbReference type="SMART" id="SM00342">
    <property type="entry name" value="HTH_ARAC"/>
    <property type="match status" value="1"/>
</dbReference>
<evidence type="ECO:0000313" key="7">
    <source>
        <dbReference type="EMBL" id="RCX20449.1"/>
    </source>
</evidence>
<evidence type="ECO:0000259" key="6">
    <source>
        <dbReference type="PROSITE" id="PS50983"/>
    </source>
</evidence>
<dbReference type="PANTHER" id="PTHR43280">
    <property type="entry name" value="ARAC-FAMILY TRANSCRIPTIONAL REGULATOR"/>
    <property type="match status" value="1"/>
</dbReference>